<organism evidence="1 2">
    <name type="scientific">Segatella bryantii</name>
    <name type="common">Prevotella bryantii</name>
    <dbReference type="NCBI Taxonomy" id="77095"/>
    <lineage>
        <taxon>Bacteria</taxon>
        <taxon>Pseudomonadati</taxon>
        <taxon>Bacteroidota</taxon>
        <taxon>Bacteroidia</taxon>
        <taxon>Bacteroidales</taxon>
        <taxon>Prevotellaceae</taxon>
        <taxon>Segatella</taxon>
    </lineage>
</organism>
<evidence type="ECO:0000313" key="1">
    <source>
        <dbReference type="EMBL" id="GJG27366.1"/>
    </source>
</evidence>
<name>A0AA37I1G6_SEGBR</name>
<dbReference type="RefSeq" id="WP_006282522.1">
    <property type="nucleotide sequence ID" value="NZ_BPTR01000001.1"/>
</dbReference>
<reference evidence="1" key="1">
    <citation type="submission" date="2021-08" db="EMBL/GenBank/DDBJ databases">
        <title>Prevotella lacticifex sp. nov., isolated from rumen of cow.</title>
        <authorList>
            <person name="Shinkai T."/>
            <person name="Ikeyama N."/>
            <person name="Kumagai M."/>
            <person name="Ohmori H."/>
            <person name="Sakamoto M."/>
            <person name="Ohkuma M."/>
            <person name="Mitsumori M."/>
        </authorList>
    </citation>
    <scope>NUCLEOTIDE SEQUENCE</scope>
    <source>
        <strain evidence="1">DSM 11371</strain>
    </source>
</reference>
<dbReference type="EMBL" id="BPTR01000001">
    <property type="protein sequence ID" value="GJG27366.1"/>
    <property type="molecule type" value="Genomic_DNA"/>
</dbReference>
<proteinExistence type="predicted"/>
<gene>
    <name evidence="1" type="ORF">PRRU23_10660</name>
</gene>
<dbReference type="Proteomes" id="UP000887043">
    <property type="component" value="Unassembled WGS sequence"/>
</dbReference>
<protein>
    <submittedName>
        <fullName evidence="1">Uncharacterized protein</fullName>
    </submittedName>
</protein>
<sequence>MSSDTVYYECREELSFDTIPYMVKDQAFLDGLNELQMMFDGKKPYSLKRAEFIVEWAYSGYYHMPFLRNHRRSQQKEFGNTYQFYLWRSTR</sequence>
<comment type="caution">
    <text evidence="1">The sequence shown here is derived from an EMBL/GenBank/DDBJ whole genome shotgun (WGS) entry which is preliminary data.</text>
</comment>
<evidence type="ECO:0000313" key="2">
    <source>
        <dbReference type="Proteomes" id="UP000887043"/>
    </source>
</evidence>
<accession>A0AA37I1G6</accession>
<dbReference type="AlphaFoldDB" id="A0AA37I1G6"/>